<sequence length="71" mass="8034">MMRWTWVAFQIFAVMLFQGSIKPCVFVDAASILSWVLRHLAESSSRRDSEQIVEVSPSHVNTSIFIGEPPP</sequence>
<dbReference type="EMBL" id="JAUKUD010000006">
    <property type="protein sequence ID" value="KAK0740210.1"/>
    <property type="molecule type" value="Genomic_DNA"/>
</dbReference>
<accession>A0AA40EIZ8</accession>
<evidence type="ECO:0000313" key="1">
    <source>
        <dbReference type="EMBL" id="KAK0740210.1"/>
    </source>
</evidence>
<dbReference type="AlphaFoldDB" id="A0AA40EIZ8"/>
<evidence type="ECO:0000313" key="2">
    <source>
        <dbReference type="Proteomes" id="UP001172155"/>
    </source>
</evidence>
<proteinExistence type="predicted"/>
<organism evidence="1 2">
    <name type="scientific">Schizothecium vesticola</name>
    <dbReference type="NCBI Taxonomy" id="314040"/>
    <lineage>
        <taxon>Eukaryota</taxon>
        <taxon>Fungi</taxon>
        <taxon>Dikarya</taxon>
        <taxon>Ascomycota</taxon>
        <taxon>Pezizomycotina</taxon>
        <taxon>Sordariomycetes</taxon>
        <taxon>Sordariomycetidae</taxon>
        <taxon>Sordariales</taxon>
        <taxon>Schizotheciaceae</taxon>
        <taxon>Schizothecium</taxon>
    </lineage>
</organism>
<dbReference type="Proteomes" id="UP001172155">
    <property type="component" value="Unassembled WGS sequence"/>
</dbReference>
<reference evidence="1" key="1">
    <citation type="submission" date="2023-06" db="EMBL/GenBank/DDBJ databases">
        <title>Genome-scale phylogeny and comparative genomics of the fungal order Sordariales.</title>
        <authorList>
            <consortium name="Lawrence Berkeley National Laboratory"/>
            <person name="Hensen N."/>
            <person name="Bonometti L."/>
            <person name="Westerberg I."/>
            <person name="Brannstrom I.O."/>
            <person name="Guillou S."/>
            <person name="Cros-Aarteil S."/>
            <person name="Calhoun S."/>
            <person name="Haridas S."/>
            <person name="Kuo A."/>
            <person name="Mondo S."/>
            <person name="Pangilinan J."/>
            <person name="Riley R."/>
            <person name="LaButti K."/>
            <person name="Andreopoulos B."/>
            <person name="Lipzen A."/>
            <person name="Chen C."/>
            <person name="Yanf M."/>
            <person name="Daum C."/>
            <person name="Ng V."/>
            <person name="Clum A."/>
            <person name="Steindorff A."/>
            <person name="Ohm R."/>
            <person name="Martin F."/>
            <person name="Silar P."/>
            <person name="Natvig D."/>
            <person name="Lalanne C."/>
            <person name="Gautier V."/>
            <person name="Ament-velasquez S.L."/>
            <person name="Kruys A."/>
            <person name="Hutchinson M.I."/>
            <person name="Powell A.J."/>
            <person name="Barry K."/>
            <person name="Miller A.N."/>
            <person name="Grigoriev I.V."/>
            <person name="Debuchy R."/>
            <person name="Gladieux P."/>
            <person name="Thoren M.H."/>
            <person name="Johannesson H."/>
        </authorList>
    </citation>
    <scope>NUCLEOTIDE SEQUENCE</scope>
    <source>
        <strain evidence="1">SMH3187-1</strain>
    </source>
</reference>
<protein>
    <submittedName>
        <fullName evidence="1">Uncharacterized protein</fullName>
    </submittedName>
</protein>
<comment type="caution">
    <text evidence="1">The sequence shown here is derived from an EMBL/GenBank/DDBJ whole genome shotgun (WGS) entry which is preliminary data.</text>
</comment>
<name>A0AA40EIZ8_9PEZI</name>
<keyword evidence="2" id="KW-1185">Reference proteome</keyword>
<gene>
    <name evidence="1" type="ORF">B0T18DRAFT_417444</name>
</gene>